<dbReference type="Gene3D" id="2.60.40.1900">
    <property type="entry name" value="Beta-microseminoprotein (PSP94) domain"/>
    <property type="match status" value="1"/>
</dbReference>
<evidence type="ECO:0000313" key="7">
    <source>
        <dbReference type="Proteomes" id="UP001152622"/>
    </source>
</evidence>
<dbReference type="InterPro" id="IPR008735">
    <property type="entry name" value="PSP94"/>
</dbReference>
<reference evidence="6" key="1">
    <citation type="journal article" date="2023" name="Science">
        <title>Genome structures resolve the early diversification of teleost fishes.</title>
        <authorList>
            <person name="Parey E."/>
            <person name="Louis A."/>
            <person name="Montfort J."/>
            <person name="Bouchez O."/>
            <person name="Roques C."/>
            <person name="Iampietro C."/>
            <person name="Lluch J."/>
            <person name="Castinel A."/>
            <person name="Donnadieu C."/>
            <person name="Desvignes T."/>
            <person name="Floi Bucao C."/>
            <person name="Jouanno E."/>
            <person name="Wen M."/>
            <person name="Mejri S."/>
            <person name="Dirks R."/>
            <person name="Jansen H."/>
            <person name="Henkel C."/>
            <person name="Chen W.J."/>
            <person name="Zahm M."/>
            <person name="Cabau C."/>
            <person name="Klopp C."/>
            <person name="Thompson A.W."/>
            <person name="Robinson-Rechavi M."/>
            <person name="Braasch I."/>
            <person name="Lecointre G."/>
            <person name="Bobe J."/>
            <person name="Postlethwait J.H."/>
            <person name="Berthelot C."/>
            <person name="Roest Crollius H."/>
            <person name="Guiguen Y."/>
        </authorList>
    </citation>
    <scope>NUCLEOTIDE SEQUENCE</scope>
    <source>
        <strain evidence="6">WJC10195</strain>
    </source>
</reference>
<feature type="signal peptide" evidence="5">
    <location>
        <begin position="1"/>
        <end position="20"/>
    </location>
</feature>
<evidence type="ECO:0000256" key="4">
    <source>
        <dbReference type="ARBA" id="ARBA00023157"/>
    </source>
</evidence>
<evidence type="ECO:0000313" key="6">
    <source>
        <dbReference type="EMBL" id="KAJ8361651.1"/>
    </source>
</evidence>
<evidence type="ECO:0000256" key="3">
    <source>
        <dbReference type="ARBA" id="ARBA00022525"/>
    </source>
</evidence>
<organism evidence="6 7">
    <name type="scientific">Synaphobranchus kaupii</name>
    <name type="common">Kaup's arrowtooth eel</name>
    <dbReference type="NCBI Taxonomy" id="118154"/>
    <lineage>
        <taxon>Eukaryota</taxon>
        <taxon>Metazoa</taxon>
        <taxon>Chordata</taxon>
        <taxon>Craniata</taxon>
        <taxon>Vertebrata</taxon>
        <taxon>Euteleostomi</taxon>
        <taxon>Actinopterygii</taxon>
        <taxon>Neopterygii</taxon>
        <taxon>Teleostei</taxon>
        <taxon>Anguilliformes</taxon>
        <taxon>Synaphobranchidae</taxon>
        <taxon>Synaphobranchus</taxon>
    </lineage>
</organism>
<sequence>MRVLLCSVVTLLAFATVCKAQCYFNQLEVTDIMNPPTGCKDQAGKMHKFGSEWVQEDCYECSCTDRGLSCCNMIPTSMDLPPECELVVDKKNCKANIMLKSDNTKECALA</sequence>
<dbReference type="PANTHER" id="PTHR10500">
    <property type="entry name" value="BETA-MICROSEMINOPROTEIN"/>
    <property type="match status" value="1"/>
</dbReference>
<keyword evidence="4" id="KW-1015">Disulfide bond</keyword>
<gene>
    <name evidence="6" type="ORF">SKAU_G00181760</name>
</gene>
<dbReference type="AlphaFoldDB" id="A0A9Q1J0T7"/>
<dbReference type="PANTHER" id="PTHR10500:SF7">
    <property type="entry name" value="BETA-MICROSEMINOPROTEIN"/>
    <property type="match status" value="1"/>
</dbReference>
<keyword evidence="3" id="KW-0964">Secreted</keyword>
<protein>
    <recommendedName>
        <fullName evidence="8">Beta-microseminoprotein</fullName>
    </recommendedName>
</protein>
<keyword evidence="7" id="KW-1185">Reference proteome</keyword>
<dbReference type="GO" id="GO:0005576">
    <property type="term" value="C:extracellular region"/>
    <property type="evidence" value="ECO:0007669"/>
    <property type="project" value="UniProtKB-SubCell"/>
</dbReference>
<accession>A0A9Q1J0T7</accession>
<dbReference type="Proteomes" id="UP001152622">
    <property type="component" value="Chromosome 5"/>
</dbReference>
<keyword evidence="5" id="KW-0732">Signal</keyword>
<evidence type="ECO:0008006" key="8">
    <source>
        <dbReference type="Google" id="ProtNLM"/>
    </source>
</evidence>
<dbReference type="OrthoDB" id="6076852at2759"/>
<dbReference type="Pfam" id="PF05825">
    <property type="entry name" value="PSP94"/>
    <property type="match status" value="1"/>
</dbReference>
<dbReference type="EMBL" id="JAINUF010000005">
    <property type="protein sequence ID" value="KAJ8361651.1"/>
    <property type="molecule type" value="Genomic_DNA"/>
</dbReference>
<evidence type="ECO:0000256" key="2">
    <source>
        <dbReference type="ARBA" id="ARBA00010352"/>
    </source>
</evidence>
<proteinExistence type="inferred from homology"/>
<evidence type="ECO:0000256" key="1">
    <source>
        <dbReference type="ARBA" id="ARBA00004613"/>
    </source>
</evidence>
<evidence type="ECO:0000256" key="5">
    <source>
        <dbReference type="SAM" id="SignalP"/>
    </source>
</evidence>
<comment type="caution">
    <text evidence="6">The sequence shown here is derived from an EMBL/GenBank/DDBJ whole genome shotgun (WGS) entry which is preliminary data.</text>
</comment>
<feature type="chain" id="PRO_5040422399" description="Beta-microseminoprotein" evidence="5">
    <location>
        <begin position="21"/>
        <end position="110"/>
    </location>
</feature>
<comment type="subcellular location">
    <subcellularLocation>
        <location evidence="1">Secreted</location>
    </subcellularLocation>
</comment>
<name>A0A9Q1J0T7_SYNKA</name>
<comment type="similarity">
    <text evidence="2">Belongs to the beta-microseminoprotein family.</text>
</comment>